<feature type="region of interest" description="Disordered" evidence="1">
    <location>
        <begin position="16"/>
        <end position="35"/>
    </location>
</feature>
<dbReference type="AlphaFoldDB" id="A0A3P6GJH9"/>
<name>A0A3P6GJH9_BRAOL</name>
<proteinExistence type="predicted"/>
<organism evidence="2">
    <name type="scientific">Brassica oleracea</name>
    <name type="common">Wild cabbage</name>
    <dbReference type="NCBI Taxonomy" id="3712"/>
    <lineage>
        <taxon>Eukaryota</taxon>
        <taxon>Viridiplantae</taxon>
        <taxon>Streptophyta</taxon>
        <taxon>Embryophyta</taxon>
        <taxon>Tracheophyta</taxon>
        <taxon>Spermatophyta</taxon>
        <taxon>Magnoliopsida</taxon>
        <taxon>eudicotyledons</taxon>
        <taxon>Gunneridae</taxon>
        <taxon>Pentapetalae</taxon>
        <taxon>rosids</taxon>
        <taxon>malvids</taxon>
        <taxon>Brassicales</taxon>
        <taxon>Brassicaceae</taxon>
        <taxon>Brassiceae</taxon>
        <taxon>Brassica</taxon>
    </lineage>
</organism>
<sequence>MAKFGKLTKLIKKWPSFTRTTTQPPNPPPPWPPARSQNVTVIFNWSTSGSLGDLTCLVPTSSTIRLSKNYLIDHRDL</sequence>
<reference evidence="2" key="1">
    <citation type="submission" date="2018-11" db="EMBL/GenBank/DDBJ databases">
        <authorList>
            <consortium name="Genoscope - CEA"/>
            <person name="William W."/>
        </authorList>
    </citation>
    <scope>NUCLEOTIDE SEQUENCE</scope>
</reference>
<evidence type="ECO:0000313" key="2">
    <source>
        <dbReference type="EMBL" id="VDD56182.1"/>
    </source>
</evidence>
<protein>
    <submittedName>
        <fullName evidence="2">Uncharacterized protein</fullName>
    </submittedName>
</protein>
<feature type="compositionally biased region" description="Pro residues" evidence="1">
    <location>
        <begin position="24"/>
        <end position="33"/>
    </location>
</feature>
<accession>A0A3P6GJH9</accession>
<evidence type="ECO:0000256" key="1">
    <source>
        <dbReference type="SAM" id="MobiDB-lite"/>
    </source>
</evidence>
<dbReference type="EMBL" id="LR031879">
    <property type="protein sequence ID" value="VDD56182.1"/>
    <property type="molecule type" value="Genomic_DNA"/>
</dbReference>
<gene>
    <name evidence="2" type="ORF">BOLC8T49411H</name>
</gene>